<feature type="compositionally biased region" description="Low complexity" evidence="1">
    <location>
        <begin position="46"/>
        <end position="64"/>
    </location>
</feature>
<name>A0ABP3J3R2_9ACTN</name>
<comment type="caution">
    <text evidence="2">The sequence shown here is derived from an EMBL/GenBank/DDBJ whole genome shotgun (WGS) entry which is preliminary data.</text>
</comment>
<accession>A0ABP3J3R2</accession>
<protein>
    <submittedName>
        <fullName evidence="2">Uncharacterized protein</fullName>
    </submittedName>
</protein>
<evidence type="ECO:0000313" key="2">
    <source>
        <dbReference type="EMBL" id="GAA0440548.1"/>
    </source>
</evidence>
<sequence length="143" mass="15544">MTESRQRHEVRMRVTGTHDGGQDLEDLRRWLERESWLTPDNHGWRRAPGAGTAPPTGADAAGRGPEMAVGVDDLVLVLIGAVAAPMTEQLLIALREWLAHRRETAADGETPALDISDASGLHRLDDPDPRAERGDQGGRVGTE</sequence>
<gene>
    <name evidence="2" type="ORF">GCM10010361_00600</name>
</gene>
<dbReference type="EMBL" id="BAAABY010000001">
    <property type="protein sequence ID" value="GAA0440548.1"/>
    <property type="molecule type" value="Genomic_DNA"/>
</dbReference>
<proteinExistence type="predicted"/>
<dbReference type="Proteomes" id="UP001500909">
    <property type="component" value="Unassembled WGS sequence"/>
</dbReference>
<feature type="region of interest" description="Disordered" evidence="1">
    <location>
        <begin position="39"/>
        <end position="64"/>
    </location>
</feature>
<feature type="region of interest" description="Disordered" evidence="1">
    <location>
        <begin position="103"/>
        <end position="143"/>
    </location>
</feature>
<organism evidence="2 3">
    <name type="scientific">Streptomyces olivaceiscleroticus</name>
    <dbReference type="NCBI Taxonomy" id="68245"/>
    <lineage>
        <taxon>Bacteria</taxon>
        <taxon>Bacillati</taxon>
        <taxon>Actinomycetota</taxon>
        <taxon>Actinomycetes</taxon>
        <taxon>Kitasatosporales</taxon>
        <taxon>Streptomycetaceae</taxon>
        <taxon>Streptomyces</taxon>
    </lineage>
</organism>
<feature type="compositionally biased region" description="Basic and acidic residues" evidence="1">
    <location>
        <begin position="120"/>
        <end position="143"/>
    </location>
</feature>
<evidence type="ECO:0000256" key="1">
    <source>
        <dbReference type="SAM" id="MobiDB-lite"/>
    </source>
</evidence>
<keyword evidence="3" id="KW-1185">Reference proteome</keyword>
<reference evidence="3" key="1">
    <citation type="journal article" date="2019" name="Int. J. Syst. Evol. Microbiol.">
        <title>The Global Catalogue of Microorganisms (GCM) 10K type strain sequencing project: providing services to taxonomists for standard genome sequencing and annotation.</title>
        <authorList>
            <consortium name="The Broad Institute Genomics Platform"/>
            <consortium name="The Broad Institute Genome Sequencing Center for Infectious Disease"/>
            <person name="Wu L."/>
            <person name="Ma J."/>
        </authorList>
    </citation>
    <scope>NUCLEOTIDE SEQUENCE [LARGE SCALE GENOMIC DNA]</scope>
    <source>
        <strain evidence="3">JCM 4805</strain>
    </source>
</reference>
<evidence type="ECO:0000313" key="3">
    <source>
        <dbReference type="Proteomes" id="UP001500909"/>
    </source>
</evidence>